<evidence type="ECO:0000313" key="3">
    <source>
        <dbReference type="Proteomes" id="UP000826271"/>
    </source>
</evidence>
<reference evidence="2" key="1">
    <citation type="submission" date="2019-10" db="EMBL/GenBank/DDBJ databases">
        <authorList>
            <person name="Zhang R."/>
            <person name="Pan Y."/>
            <person name="Wang J."/>
            <person name="Ma R."/>
            <person name="Yu S."/>
        </authorList>
    </citation>
    <scope>NUCLEOTIDE SEQUENCE</scope>
    <source>
        <strain evidence="2">LA-IB0</strain>
        <tissue evidence="2">Leaf</tissue>
    </source>
</reference>
<comment type="caution">
    <text evidence="2">The sequence shown here is derived from an EMBL/GenBank/DDBJ whole genome shotgun (WGS) entry which is preliminary data.</text>
</comment>
<protein>
    <submittedName>
        <fullName evidence="2">Uncharacterized protein</fullName>
    </submittedName>
</protein>
<name>A0AAV6WRH6_9LAMI</name>
<dbReference type="AlphaFoldDB" id="A0AAV6WRH6"/>
<dbReference type="PANTHER" id="PTHR34686">
    <property type="entry name" value="MATERNAL EFFECT EMBRYO ARREST PROTEIN"/>
    <property type="match status" value="1"/>
</dbReference>
<evidence type="ECO:0000313" key="2">
    <source>
        <dbReference type="EMBL" id="KAG8371480.1"/>
    </source>
</evidence>
<organism evidence="2 3">
    <name type="scientific">Buddleja alternifolia</name>
    <dbReference type="NCBI Taxonomy" id="168488"/>
    <lineage>
        <taxon>Eukaryota</taxon>
        <taxon>Viridiplantae</taxon>
        <taxon>Streptophyta</taxon>
        <taxon>Embryophyta</taxon>
        <taxon>Tracheophyta</taxon>
        <taxon>Spermatophyta</taxon>
        <taxon>Magnoliopsida</taxon>
        <taxon>eudicotyledons</taxon>
        <taxon>Gunneridae</taxon>
        <taxon>Pentapetalae</taxon>
        <taxon>asterids</taxon>
        <taxon>lamiids</taxon>
        <taxon>Lamiales</taxon>
        <taxon>Scrophulariaceae</taxon>
        <taxon>Buddlejeae</taxon>
        <taxon>Buddleja</taxon>
    </lineage>
</organism>
<dbReference type="EMBL" id="WHWC01000013">
    <property type="protein sequence ID" value="KAG8371480.1"/>
    <property type="molecule type" value="Genomic_DNA"/>
</dbReference>
<proteinExistence type="predicted"/>
<gene>
    <name evidence="2" type="ORF">BUALT_Bualt13G0092100</name>
</gene>
<evidence type="ECO:0000256" key="1">
    <source>
        <dbReference type="SAM" id="MobiDB-lite"/>
    </source>
</evidence>
<sequence>MEYGRVSRGDVHLNVEEAAKVAKATKEYFDGVAPKRHTKPQRSEYSSAYADALSSADGDPVIPEYVQFQHLEKDTQKLVYNGNKAAEEFSETEYYRDLNGVDKQHHTTGTGFIKVNEKNGERFSLAPDSATECHEARRGNPATNDWIPAANDMVDSISGKPNRSG</sequence>
<dbReference type="PANTHER" id="PTHR34686:SF5">
    <property type="entry name" value="OS05G0451300 PROTEIN"/>
    <property type="match status" value="1"/>
</dbReference>
<feature type="region of interest" description="Disordered" evidence="1">
    <location>
        <begin position="127"/>
        <end position="165"/>
    </location>
</feature>
<accession>A0AAV6WRH6</accession>
<dbReference type="Proteomes" id="UP000826271">
    <property type="component" value="Unassembled WGS sequence"/>
</dbReference>
<keyword evidence="3" id="KW-1185">Reference proteome</keyword>